<evidence type="ECO:0000256" key="2">
    <source>
        <dbReference type="ARBA" id="ARBA00022723"/>
    </source>
</evidence>
<comment type="caution">
    <text evidence="7">The sequence shown here is derived from an EMBL/GenBank/DDBJ whole genome shotgun (WGS) entry which is preliminary data.</text>
</comment>
<evidence type="ECO:0000313" key="8">
    <source>
        <dbReference type="Proteomes" id="UP001255416"/>
    </source>
</evidence>
<protein>
    <submittedName>
        <fullName evidence="7">Ferredoxin-type protein NapF</fullName>
    </submittedName>
</protein>
<dbReference type="CDD" id="cd10564">
    <property type="entry name" value="NapF_like"/>
    <property type="match status" value="1"/>
</dbReference>
<name>A0ABU3VF18_9RHOB</name>
<evidence type="ECO:0000256" key="1">
    <source>
        <dbReference type="ARBA" id="ARBA00022485"/>
    </source>
</evidence>
<keyword evidence="3" id="KW-0677">Repeat</keyword>
<dbReference type="PROSITE" id="PS00198">
    <property type="entry name" value="4FE4S_FER_1"/>
    <property type="match status" value="2"/>
</dbReference>
<dbReference type="Gene3D" id="3.30.70.20">
    <property type="match status" value="2"/>
</dbReference>
<dbReference type="PANTHER" id="PTHR43687">
    <property type="entry name" value="ADENYLYLSULFATE REDUCTASE, BETA SUBUNIT"/>
    <property type="match status" value="1"/>
</dbReference>
<keyword evidence="1" id="KW-0004">4Fe-4S</keyword>
<evidence type="ECO:0000256" key="4">
    <source>
        <dbReference type="ARBA" id="ARBA00023004"/>
    </source>
</evidence>
<evidence type="ECO:0000259" key="6">
    <source>
        <dbReference type="PROSITE" id="PS51379"/>
    </source>
</evidence>
<evidence type="ECO:0000256" key="3">
    <source>
        <dbReference type="ARBA" id="ARBA00022737"/>
    </source>
</evidence>
<evidence type="ECO:0000313" key="7">
    <source>
        <dbReference type="EMBL" id="MDU9004776.1"/>
    </source>
</evidence>
<keyword evidence="2" id="KW-0479">Metal-binding</keyword>
<reference evidence="8" key="1">
    <citation type="submission" date="2023-05" db="EMBL/GenBank/DDBJ databases">
        <title>Sedimentitalea sp. nov. JM2-8.</title>
        <authorList>
            <person name="Huang J."/>
        </authorList>
    </citation>
    <scope>NUCLEOTIDE SEQUENCE [LARGE SCALE GENOMIC DNA]</scope>
    <source>
        <strain evidence="8">KHS03</strain>
    </source>
</reference>
<dbReference type="InterPro" id="IPR017900">
    <property type="entry name" value="4Fe4S_Fe_S_CS"/>
</dbReference>
<dbReference type="Pfam" id="PF12838">
    <property type="entry name" value="Fer4_7"/>
    <property type="match status" value="2"/>
</dbReference>
<accession>A0ABU3VF18</accession>
<dbReference type="InterPro" id="IPR017896">
    <property type="entry name" value="4Fe4S_Fe-S-bd"/>
</dbReference>
<dbReference type="PROSITE" id="PS51379">
    <property type="entry name" value="4FE4S_FER_2"/>
    <property type="match status" value="3"/>
</dbReference>
<organism evidence="7 8">
    <name type="scientific">Sedimentitalea todarodis</name>
    <dbReference type="NCBI Taxonomy" id="1631240"/>
    <lineage>
        <taxon>Bacteria</taxon>
        <taxon>Pseudomonadati</taxon>
        <taxon>Pseudomonadota</taxon>
        <taxon>Alphaproteobacteria</taxon>
        <taxon>Rhodobacterales</taxon>
        <taxon>Paracoccaceae</taxon>
        <taxon>Sedimentitalea</taxon>
    </lineage>
</organism>
<keyword evidence="4" id="KW-0408">Iron</keyword>
<dbReference type="RefSeq" id="WP_316776976.1">
    <property type="nucleotide sequence ID" value="NZ_JASMWN010000010.1"/>
</dbReference>
<dbReference type="Proteomes" id="UP001255416">
    <property type="component" value="Unassembled WGS sequence"/>
</dbReference>
<keyword evidence="5" id="KW-0411">Iron-sulfur</keyword>
<evidence type="ECO:0000256" key="5">
    <source>
        <dbReference type="ARBA" id="ARBA00023014"/>
    </source>
</evidence>
<gene>
    <name evidence="7" type="ORF">QO231_13055</name>
</gene>
<proteinExistence type="predicted"/>
<sequence length="171" mass="18145">MPANASSSLTRRDFLRSRVSAPLPEFRPPWSDEATIQTACTGCGDCIAACPENILELDGNRRVRVALRGGDCTFCRACAETCAEPVFDLNQSPPWPVVAEISGNCLMVAGISCQLCTDICEPRALRLDLGVRPVGAIRLDATACTGCGACLSLCPNDAITLSDPRMKAPVT</sequence>
<feature type="domain" description="4Fe-4S ferredoxin-type" evidence="6">
    <location>
        <begin position="135"/>
        <end position="164"/>
    </location>
</feature>
<feature type="domain" description="4Fe-4S ferredoxin-type" evidence="6">
    <location>
        <begin position="32"/>
        <end position="60"/>
    </location>
</feature>
<dbReference type="PANTHER" id="PTHR43687:SF1">
    <property type="entry name" value="FERREDOXIN III"/>
    <property type="match status" value="1"/>
</dbReference>
<dbReference type="InterPro" id="IPR050572">
    <property type="entry name" value="Fe-S_Ferredoxin"/>
</dbReference>
<keyword evidence="8" id="KW-1185">Reference proteome</keyword>
<dbReference type="EMBL" id="JASMWN010000010">
    <property type="protein sequence ID" value="MDU9004776.1"/>
    <property type="molecule type" value="Genomic_DNA"/>
</dbReference>
<dbReference type="InterPro" id="IPR004496">
    <property type="entry name" value="NapF"/>
</dbReference>
<feature type="domain" description="4Fe-4S ferredoxin-type" evidence="6">
    <location>
        <begin position="63"/>
        <end position="92"/>
    </location>
</feature>
<dbReference type="SUPFAM" id="SSF54862">
    <property type="entry name" value="4Fe-4S ferredoxins"/>
    <property type="match status" value="1"/>
</dbReference>